<organism evidence="1 2">
    <name type="scientific">Fomitiporia mediterranea (strain MF3/22)</name>
    <name type="common">Grapevine white-rot fungus</name>
    <dbReference type="NCBI Taxonomy" id="694068"/>
    <lineage>
        <taxon>Eukaryota</taxon>
        <taxon>Fungi</taxon>
        <taxon>Dikarya</taxon>
        <taxon>Basidiomycota</taxon>
        <taxon>Agaricomycotina</taxon>
        <taxon>Agaricomycetes</taxon>
        <taxon>Hymenochaetales</taxon>
        <taxon>Hymenochaetaceae</taxon>
        <taxon>Fomitiporia</taxon>
    </lineage>
</organism>
<protein>
    <submittedName>
        <fullName evidence="1">Uncharacterized protein</fullName>
    </submittedName>
</protein>
<name>R7SF00_FOMME</name>
<reference evidence="2" key="1">
    <citation type="journal article" date="2012" name="Science">
        <title>The Paleozoic origin of enzymatic lignin decomposition reconstructed from 31 fungal genomes.</title>
        <authorList>
            <person name="Floudas D."/>
            <person name="Binder M."/>
            <person name="Riley R."/>
            <person name="Barry K."/>
            <person name="Blanchette R.A."/>
            <person name="Henrissat B."/>
            <person name="Martinez A.T."/>
            <person name="Otillar R."/>
            <person name="Spatafora J.W."/>
            <person name="Yadav J.S."/>
            <person name="Aerts A."/>
            <person name="Benoit I."/>
            <person name="Boyd A."/>
            <person name="Carlson A."/>
            <person name="Copeland A."/>
            <person name="Coutinho P.M."/>
            <person name="de Vries R.P."/>
            <person name="Ferreira P."/>
            <person name="Findley K."/>
            <person name="Foster B."/>
            <person name="Gaskell J."/>
            <person name="Glotzer D."/>
            <person name="Gorecki P."/>
            <person name="Heitman J."/>
            <person name="Hesse C."/>
            <person name="Hori C."/>
            <person name="Igarashi K."/>
            <person name="Jurgens J.A."/>
            <person name="Kallen N."/>
            <person name="Kersten P."/>
            <person name="Kohler A."/>
            <person name="Kuees U."/>
            <person name="Kumar T.K.A."/>
            <person name="Kuo A."/>
            <person name="LaButti K."/>
            <person name="Larrondo L.F."/>
            <person name="Lindquist E."/>
            <person name="Ling A."/>
            <person name="Lombard V."/>
            <person name="Lucas S."/>
            <person name="Lundell T."/>
            <person name="Martin R."/>
            <person name="McLaughlin D.J."/>
            <person name="Morgenstern I."/>
            <person name="Morin E."/>
            <person name="Murat C."/>
            <person name="Nagy L.G."/>
            <person name="Nolan M."/>
            <person name="Ohm R.A."/>
            <person name="Patyshakuliyeva A."/>
            <person name="Rokas A."/>
            <person name="Ruiz-Duenas F.J."/>
            <person name="Sabat G."/>
            <person name="Salamov A."/>
            <person name="Samejima M."/>
            <person name="Schmutz J."/>
            <person name="Slot J.C."/>
            <person name="St John F."/>
            <person name="Stenlid J."/>
            <person name="Sun H."/>
            <person name="Sun S."/>
            <person name="Syed K."/>
            <person name="Tsang A."/>
            <person name="Wiebenga A."/>
            <person name="Young D."/>
            <person name="Pisabarro A."/>
            <person name="Eastwood D.C."/>
            <person name="Martin F."/>
            <person name="Cullen D."/>
            <person name="Grigoriev I.V."/>
            <person name="Hibbett D.S."/>
        </authorList>
    </citation>
    <scope>NUCLEOTIDE SEQUENCE [LARGE SCALE GENOMIC DNA]</scope>
    <source>
        <strain evidence="2">MF3/22</strain>
    </source>
</reference>
<dbReference type="EMBL" id="JH719252">
    <property type="protein sequence ID" value="EJC97291.1"/>
    <property type="molecule type" value="Genomic_DNA"/>
</dbReference>
<dbReference type="Proteomes" id="UP000053630">
    <property type="component" value="Unassembled WGS sequence"/>
</dbReference>
<dbReference type="KEGG" id="fme:FOMMEDRAFT_164101"/>
<evidence type="ECO:0000313" key="2">
    <source>
        <dbReference type="Proteomes" id="UP000053630"/>
    </source>
</evidence>
<dbReference type="RefSeq" id="XP_007272446.1">
    <property type="nucleotide sequence ID" value="XM_007272384.1"/>
</dbReference>
<evidence type="ECO:0000313" key="1">
    <source>
        <dbReference type="EMBL" id="EJC97291.1"/>
    </source>
</evidence>
<proteinExistence type="predicted"/>
<gene>
    <name evidence="1" type="ORF">FOMMEDRAFT_164101</name>
</gene>
<dbReference type="GeneID" id="18676091"/>
<accession>R7SF00</accession>
<keyword evidence="2" id="KW-1185">Reference proteome</keyword>
<dbReference type="AlphaFoldDB" id="R7SF00"/>
<sequence>MATKILRMLEGHERIVPLDAERPPHRYCKRQVSFGSAEEQLSPNAERFKTVHTTDFELTEHADNGQQDYLLSTEHNVATKPQQTILEGPPSLEVTINMPENKSSSITGWRQSDDPLPGDKSLSTLGWRHPDELLHTSNVEQRHVPVLVHIVRPMHTIE</sequence>